<evidence type="ECO:0000313" key="3">
    <source>
        <dbReference type="Proteomes" id="UP000325315"/>
    </source>
</evidence>
<organism evidence="2 3">
    <name type="scientific">Gossypium australe</name>
    <dbReference type="NCBI Taxonomy" id="47621"/>
    <lineage>
        <taxon>Eukaryota</taxon>
        <taxon>Viridiplantae</taxon>
        <taxon>Streptophyta</taxon>
        <taxon>Embryophyta</taxon>
        <taxon>Tracheophyta</taxon>
        <taxon>Spermatophyta</taxon>
        <taxon>Magnoliopsida</taxon>
        <taxon>eudicotyledons</taxon>
        <taxon>Gunneridae</taxon>
        <taxon>Pentapetalae</taxon>
        <taxon>rosids</taxon>
        <taxon>malvids</taxon>
        <taxon>Malvales</taxon>
        <taxon>Malvaceae</taxon>
        <taxon>Malvoideae</taxon>
        <taxon>Gossypium</taxon>
    </lineage>
</organism>
<sequence>MRKTEEKIWVLRFGRKEKLYLRFIRPYEILERIGPVAYRFALPSELDNSKCFSCSMLRRYPSHVLTLDEIELQPDLTYIKILTLEVKELRNKCVELVKVNFEDEIF</sequence>
<accession>A0A5B6VQ67</accession>
<dbReference type="OrthoDB" id="998764at2759"/>
<evidence type="ECO:0000313" key="2">
    <source>
        <dbReference type="EMBL" id="KAA3471233.1"/>
    </source>
</evidence>
<dbReference type="Pfam" id="PF24626">
    <property type="entry name" value="SH3_Tf2-1"/>
    <property type="match status" value="1"/>
</dbReference>
<dbReference type="PANTHER" id="PTHR46148:SF44">
    <property type="entry name" value="GAG-POL POLYPROTEIN"/>
    <property type="match status" value="1"/>
</dbReference>
<dbReference type="EMBL" id="SMMG02000006">
    <property type="protein sequence ID" value="KAA3471233.1"/>
    <property type="molecule type" value="Genomic_DNA"/>
</dbReference>
<dbReference type="AlphaFoldDB" id="A0A5B6VQ67"/>
<gene>
    <name evidence="2" type="ORF">EPI10_016874</name>
</gene>
<name>A0A5B6VQ67_9ROSI</name>
<keyword evidence="3" id="KW-1185">Reference proteome</keyword>
<evidence type="ECO:0000259" key="1">
    <source>
        <dbReference type="Pfam" id="PF24626"/>
    </source>
</evidence>
<reference evidence="3" key="1">
    <citation type="journal article" date="2019" name="Plant Biotechnol. J.">
        <title>Genome sequencing of the Australian wild diploid species Gossypium australe highlights disease resistance and delayed gland morphogenesis.</title>
        <authorList>
            <person name="Cai Y."/>
            <person name="Cai X."/>
            <person name="Wang Q."/>
            <person name="Wang P."/>
            <person name="Zhang Y."/>
            <person name="Cai C."/>
            <person name="Xu Y."/>
            <person name="Wang K."/>
            <person name="Zhou Z."/>
            <person name="Wang C."/>
            <person name="Geng S."/>
            <person name="Li B."/>
            <person name="Dong Q."/>
            <person name="Hou Y."/>
            <person name="Wang H."/>
            <person name="Ai P."/>
            <person name="Liu Z."/>
            <person name="Yi F."/>
            <person name="Sun M."/>
            <person name="An G."/>
            <person name="Cheng J."/>
            <person name="Zhang Y."/>
            <person name="Shi Q."/>
            <person name="Xie Y."/>
            <person name="Shi X."/>
            <person name="Chang Y."/>
            <person name="Huang F."/>
            <person name="Chen Y."/>
            <person name="Hong S."/>
            <person name="Mi L."/>
            <person name="Sun Q."/>
            <person name="Zhang L."/>
            <person name="Zhou B."/>
            <person name="Peng R."/>
            <person name="Zhang X."/>
            <person name="Liu F."/>
        </authorList>
    </citation>
    <scope>NUCLEOTIDE SEQUENCE [LARGE SCALE GENOMIC DNA]</scope>
    <source>
        <strain evidence="3">cv. PA1801</strain>
    </source>
</reference>
<proteinExistence type="predicted"/>
<dbReference type="InterPro" id="IPR056924">
    <property type="entry name" value="SH3_Tf2-1"/>
</dbReference>
<feature type="domain" description="Tf2-1-like SH3-like" evidence="1">
    <location>
        <begin position="11"/>
        <end position="60"/>
    </location>
</feature>
<dbReference type="PANTHER" id="PTHR46148">
    <property type="entry name" value="CHROMO DOMAIN-CONTAINING PROTEIN"/>
    <property type="match status" value="1"/>
</dbReference>
<dbReference type="Proteomes" id="UP000325315">
    <property type="component" value="Unassembled WGS sequence"/>
</dbReference>
<comment type="caution">
    <text evidence="2">The sequence shown here is derived from an EMBL/GenBank/DDBJ whole genome shotgun (WGS) entry which is preliminary data.</text>
</comment>
<protein>
    <submittedName>
        <fullName evidence="2">Chromo domain-containing protein</fullName>
    </submittedName>
</protein>